<keyword evidence="4" id="KW-1185">Reference proteome</keyword>
<feature type="region of interest" description="Disordered" evidence="2">
    <location>
        <begin position="1"/>
        <end position="27"/>
    </location>
</feature>
<comment type="caution">
    <text evidence="3">The sequence shown here is derived from an EMBL/GenBank/DDBJ whole genome shotgun (WGS) entry which is preliminary data.</text>
</comment>
<evidence type="ECO:0000313" key="4">
    <source>
        <dbReference type="Proteomes" id="UP001358586"/>
    </source>
</evidence>
<dbReference type="EMBL" id="JARKNE010000012">
    <property type="protein sequence ID" value="KAK5775228.1"/>
    <property type="molecule type" value="Genomic_DNA"/>
</dbReference>
<gene>
    <name evidence="3" type="ORF">PVK06_043098</name>
</gene>
<evidence type="ECO:0000313" key="3">
    <source>
        <dbReference type="EMBL" id="KAK5775228.1"/>
    </source>
</evidence>
<dbReference type="Proteomes" id="UP001358586">
    <property type="component" value="Chromosome 12"/>
</dbReference>
<keyword evidence="1" id="KW-0175">Coiled coil</keyword>
<sequence length="216" mass="24073">MTRGKDTLTIKEVETSKTRKDKTKAESKGTNLIAESSLLGKMQDIKKAYNNSIVAALRQLSPTLLLEFLVFPTIIQYYKPSSEEDELLDQDKSVESPSIVSVSNVEKEEDSRDVKECMRRIDSLVEVLNEKVEEENTEKEAAKKKFAKNIVNAPEVVGTNTDNLERDAARLAKAVEVTSEEHHNSLAIVVYVGPLKVTPPTQEVANDAEAELEPEK</sequence>
<proteinExistence type="predicted"/>
<evidence type="ECO:0000256" key="2">
    <source>
        <dbReference type="SAM" id="MobiDB-lite"/>
    </source>
</evidence>
<feature type="coiled-coil region" evidence="1">
    <location>
        <begin position="118"/>
        <end position="181"/>
    </location>
</feature>
<name>A0ABR0MMN2_GOSAR</name>
<accession>A0ABR0MMN2</accession>
<organism evidence="3 4">
    <name type="scientific">Gossypium arboreum</name>
    <name type="common">Tree cotton</name>
    <name type="synonym">Gossypium nanking</name>
    <dbReference type="NCBI Taxonomy" id="29729"/>
    <lineage>
        <taxon>Eukaryota</taxon>
        <taxon>Viridiplantae</taxon>
        <taxon>Streptophyta</taxon>
        <taxon>Embryophyta</taxon>
        <taxon>Tracheophyta</taxon>
        <taxon>Spermatophyta</taxon>
        <taxon>Magnoliopsida</taxon>
        <taxon>eudicotyledons</taxon>
        <taxon>Gunneridae</taxon>
        <taxon>Pentapetalae</taxon>
        <taxon>rosids</taxon>
        <taxon>malvids</taxon>
        <taxon>Malvales</taxon>
        <taxon>Malvaceae</taxon>
        <taxon>Malvoideae</taxon>
        <taxon>Gossypium</taxon>
    </lineage>
</organism>
<reference evidence="3 4" key="1">
    <citation type="submission" date="2023-03" db="EMBL/GenBank/DDBJ databases">
        <title>WGS of Gossypium arboreum.</title>
        <authorList>
            <person name="Yu D."/>
        </authorList>
    </citation>
    <scope>NUCLEOTIDE SEQUENCE [LARGE SCALE GENOMIC DNA]</scope>
    <source>
        <tissue evidence="3">Leaf</tissue>
    </source>
</reference>
<protein>
    <submittedName>
        <fullName evidence="3">Uncharacterized protein</fullName>
    </submittedName>
</protein>
<evidence type="ECO:0000256" key="1">
    <source>
        <dbReference type="SAM" id="Coils"/>
    </source>
</evidence>